<feature type="domain" description="HTH gntR-type" evidence="4">
    <location>
        <begin position="12"/>
        <end position="79"/>
    </location>
</feature>
<dbReference type="Pfam" id="PF07729">
    <property type="entry name" value="FCD"/>
    <property type="match status" value="1"/>
</dbReference>
<dbReference type="GO" id="GO:0003700">
    <property type="term" value="F:DNA-binding transcription factor activity"/>
    <property type="evidence" value="ECO:0007669"/>
    <property type="project" value="InterPro"/>
</dbReference>
<evidence type="ECO:0000256" key="3">
    <source>
        <dbReference type="ARBA" id="ARBA00023163"/>
    </source>
</evidence>
<dbReference type="Proteomes" id="UP000554054">
    <property type="component" value="Unassembled WGS sequence"/>
</dbReference>
<evidence type="ECO:0000256" key="1">
    <source>
        <dbReference type="ARBA" id="ARBA00023015"/>
    </source>
</evidence>
<dbReference type="InterPro" id="IPR036388">
    <property type="entry name" value="WH-like_DNA-bd_sf"/>
</dbReference>
<dbReference type="InterPro" id="IPR036390">
    <property type="entry name" value="WH_DNA-bd_sf"/>
</dbReference>
<evidence type="ECO:0000313" key="6">
    <source>
        <dbReference type="Proteomes" id="UP000554054"/>
    </source>
</evidence>
<dbReference type="EMBL" id="JACCAE010000001">
    <property type="protein sequence ID" value="NYF98396.1"/>
    <property type="molecule type" value="Genomic_DNA"/>
</dbReference>
<dbReference type="AlphaFoldDB" id="A0A852VQB8"/>
<dbReference type="SMART" id="SM00895">
    <property type="entry name" value="FCD"/>
    <property type="match status" value="1"/>
</dbReference>
<gene>
    <name evidence="5" type="ORF">BJY20_001788</name>
</gene>
<keyword evidence="3" id="KW-0804">Transcription</keyword>
<dbReference type="CDD" id="cd07377">
    <property type="entry name" value="WHTH_GntR"/>
    <property type="match status" value="1"/>
</dbReference>
<accession>A0A852VQB8</accession>
<keyword evidence="1" id="KW-0805">Transcription regulation</keyword>
<evidence type="ECO:0000256" key="2">
    <source>
        <dbReference type="ARBA" id="ARBA00023125"/>
    </source>
</evidence>
<name>A0A852VQB8_9MICO</name>
<dbReference type="GO" id="GO:0003677">
    <property type="term" value="F:DNA binding"/>
    <property type="evidence" value="ECO:0007669"/>
    <property type="project" value="UniProtKB-KW"/>
</dbReference>
<evidence type="ECO:0000313" key="5">
    <source>
        <dbReference type="EMBL" id="NYF98396.1"/>
    </source>
</evidence>
<dbReference type="PANTHER" id="PTHR43537:SF45">
    <property type="entry name" value="GNTR FAMILY REGULATORY PROTEIN"/>
    <property type="match status" value="1"/>
</dbReference>
<dbReference type="SUPFAM" id="SSF46785">
    <property type="entry name" value="Winged helix' DNA-binding domain"/>
    <property type="match status" value="1"/>
</dbReference>
<sequence>MTLEDLKPVRRRSTVEHIAGELRAAIMSGSLEPGDQLGEADLAERFSVSRGPLREAMQRLVSEGVLLAIANRGVFVAELTLEDVRDVYRTRSVIERGAVEIALDERRRAELHRRVQRSIGQMRRAAARGDGPAVSDADQAFHEALVECSHSPRLIRAMRTLLVETRMCLGELRTTYPDLETQVHEHEALAQAFLDESPAKVKSALLAHLDDAVDRLVSKRDEPVNGD</sequence>
<dbReference type="InterPro" id="IPR000524">
    <property type="entry name" value="Tscrpt_reg_HTH_GntR"/>
</dbReference>
<dbReference type="SUPFAM" id="SSF48008">
    <property type="entry name" value="GntR ligand-binding domain-like"/>
    <property type="match status" value="1"/>
</dbReference>
<dbReference type="Gene3D" id="1.10.10.10">
    <property type="entry name" value="Winged helix-like DNA-binding domain superfamily/Winged helix DNA-binding domain"/>
    <property type="match status" value="1"/>
</dbReference>
<proteinExistence type="predicted"/>
<dbReference type="PANTHER" id="PTHR43537">
    <property type="entry name" value="TRANSCRIPTIONAL REGULATOR, GNTR FAMILY"/>
    <property type="match status" value="1"/>
</dbReference>
<keyword evidence="2 5" id="KW-0238">DNA-binding</keyword>
<dbReference type="RefSeq" id="WP_185991212.1">
    <property type="nucleotide sequence ID" value="NZ_JACCAE010000001.1"/>
</dbReference>
<protein>
    <submittedName>
        <fullName evidence="5">DNA-binding GntR family transcriptional regulator</fullName>
    </submittedName>
</protein>
<organism evidence="5 6">
    <name type="scientific">Janibacter cremeus</name>
    <dbReference type="NCBI Taxonomy" id="1285192"/>
    <lineage>
        <taxon>Bacteria</taxon>
        <taxon>Bacillati</taxon>
        <taxon>Actinomycetota</taxon>
        <taxon>Actinomycetes</taxon>
        <taxon>Micrococcales</taxon>
        <taxon>Intrasporangiaceae</taxon>
        <taxon>Janibacter</taxon>
    </lineage>
</organism>
<evidence type="ECO:0000259" key="4">
    <source>
        <dbReference type="PROSITE" id="PS50949"/>
    </source>
</evidence>
<comment type="caution">
    <text evidence="5">The sequence shown here is derived from an EMBL/GenBank/DDBJ whole genome shotgun (WGS) entry which is preliminary data.</text>
</comment>
<dbReference type="PROSITE" id="PS50949">
    <property type="entry name" value="HTH_GNTR"/>
    <property type="match status" value="1"/>
</dbReference>
<keyword evidence="6" id="KW-1185">Reference proteome</keyword>
<dbReference type="Pfam" id="PF00392">
    <property type="entry name" value="GntR"/>
    <property type="match status" value="1"/>
</dbReference>
<dbReference type="InterPro" id="IPR011711">
    <property type="entry name" value="GntR_C"/>
</dbReference>
<dbReference type="Gene3D" id="1.20.120.530">
    <property type="entry name" value="GntR ligand-binding domain-like"/>
    <property type="match status" value="1"/>
</dbReference>
<reference evidence="5 6" key="1">
    <citation type="submission" date="2020-07" db="EMBL/GenBank/DDBJ databases">
        <title>Sequencing the genomes of 1000 actinobacteria strains.</title>
        <authorList>
            <person name="Klenk H.-P."/>
        </authorList>
    </citation>
    <scope>NUCLEOTIDE SEQUENCE [LARGE SCALE GENOMIC DNA]</scope>
    <source>
        <strain evidence="5 6">DSM 26154</strain>
    </source>
</reference>
<dbReference type="SMART" id="SM00345">
    <property type="entry name" value="HTH_GNTR"/>
    <property type="match status" value="1"/>
</dbReference>
<dbReference type="InterPro" id="IPR008920">
    <property type="entry name" value="TF_FadR/GntR_C"/>
</dbReference>
<dbReference type="PRINTS" id="PR00035">
    <property type="entry name" value="HTHGNTR"/>
</dbReference>